<dbReference type="NCBIfam" id="TIGR03300">
    <property type="entry name" value="assembly_YfgL"/>
    <property type="match status" value="1"/>
</dbReference>
<feature type="domain" description="Pyrrolo-quinoline quinone repeat" evidence="5">
    <location>
        <begin position="84"/>
        <end position="313"/>
    </location>
</feature>
<name>A0ABU6K3Z3_9RHOO</name>
<keyword evidence="7" id="KW-1185">Reference proteome</keyword>
<dbReference type="Proteomes" id="UP001331561">
    <property type="component" value="Unassembled WGS sequence"/>
</dbReference>
<protein>
    <recommendedName>
        <fullName evidence="4">Outer membrane protein assembly factor BamB</fullName>
    </recommendedName>
</protein>
<dbReference type="InterPro" id="IPR011047">
    <property type="entry name" value="Quinoprotein_ADH-like_sf"/>
</dbReference>
<gene>
    <name evidence="4 6" type="primary">bamB</name>
    <name evidence="6" type="ORF">VVD49_11085</name>
</gene>
<evidence type="ECO:0000256" key="1">
    <source>
        <dbReference type="ARBA" id="ARBA00022729"/>
    </source>
</evidence>
<evidence type="ECO:0000256" key="3">
    <source>
        <dbReference type="ARBA" id="ARBA00023237"/>
    </source>
</evidence>
<keyword evidence="4" id="KW-0449">Lipoprotein</keyword>
<reference evidence="6 7" key="1">
    <citation type="submission" date="2024-01" db="EMBL/GenBank/DDBJ databases">
        <title>Uliginosibacterium soil sp. nov.</title>
        <authorList>
            <person name="Lv Y."/>
        </authorList>
    </citation>
    <scope>NUCLEOTIDE SEQUENCE [LARGE SCALE GENOMIC DNA]</scope>
    <source>
        <strain evidence="6 7">H3</strain>
    </source>
</reference>
<comment type="similarity">
    <text evidence="4">Belongs to the BamB family.</text>
</comment>
<keyword evidence="4" id="KW-0564">Palmitate</keyword>
<dbReference type="PANTHER" id="PTHR34512">
    <property type="entry name" value="CELL SURFACE PROTEIN"/>
    <property type="match status" value="1"/>
</dbReference>
<evidence type="ECO:0000256" key="4">
    <source>
        <dbReference type="HAMAP-Rule" id="MF_00923"/>
    </source>
</evidence>
<accession>A0ABU6K3Z3</accession>
<dbReference type="Gene3D" id="2.130.10.10">
    <property type="entry name" value="YVTN repeat-like/Quinoprotein amine dehydrogenase"/>
    <property type="match status" value="1"/>
</dbReference>
<comment type="subcellular location">
    <subcellularLocation>
        <location evidence="4">Cell outer membrane</location>
        <topology evidence="4">Lipid-anchor</topology>
    </subcellularLocation>
</comment>
<organism evidence="6 7">
    <name type="scientific">Uliginosibacterium silvisoli</name>
    <dbReference type="NCBI Taxonomy" id="3114758"/>
    <lineage>
        <taxon>Bacteria</taxon>
        <taxon>Pseudomonadati</taxon>
        <taxon>Pseudomonadota</taxon>
        <taxon>Betaproteobacteria</taxon>
        <taxon>Rhodocyclales</taxon>
        <taxon>Zoogloeaceae</taxon>
        <taxon>Uliginosibacterium</taxon>
    </lineage>
</organism>
<comment type="function">
    <text evidence="4">Part of the outer membrane protein assembly complex, which is involved in assembly and insertion of beta-barrel proteins into the outer membrane.</text>
</comment>
<dbReference type="EMBL" id="JAYXHS010000002">
    <property type="protein sequence ID" value="MEC5386271.1"/>
    <property type="molecule type" value="Genomic_DNA"/>
</dbReference>
<dbReference type="PROSITE" id="PS51257">
    <property type="entry name" value="PROKAR_LIPOPROTEIN"/>
    <property type="match status" value="1"/>
</dbReference>
<keyword evidence="1 4" id="KW-0732">Signal</keyword>
<comment type="caution">
    <text evidence="6">The sequence shown here is derived from an EMBL/GenBank/DDBJ whole genome shotgun (WGS) entry which is preliminary data.</text>
</comment>
<dbReference type="Pfam" id="PF13360">
    <property type="entry name" value="PQQ_2"/>
    <property type="match status" value="1"/>
</dbReference>
<dbReference type="SMART" id="SM00564">
    <property type="entry name" value="PQQ"/>
    <property type="match status" value="6"/>
</dbReference>
<comment type="subunit">
    <text evidence="4">Part of the Bam complex.</text>
</comment>
<dbReference type="RefSeq" id="WP_327599243.1">
    <property type="nucleotide sequence ID" value="NZ_JAYXHS010000002.1"/>
</dbReference>
<evidence type="ECO:0000259" key="5">
    <source>
        <dbReference type="Pfam" id="PF13360"/>
    </source>
</evidence>
<dbReference type="SUPFAM" id="SSF50998">
    <property type="entry name" value="Quinoprotein alcohol dehydrogenase-like"/>
    <property type="match status" value="1"/>
</dbReference>
<keyword evidence="2 4" id="KW-0472">Membrane</keyword>
<sequence length="391" mass="41133">MPRISVSLASVRRLRSIALMTALSVSLSGCFLWSDSPGPKPSPLPPLSGTAKLHSDWHKRTGKLSPAVLRPAVVGISVFAASANGELARYEAGRELWSVRAAKALSGGVAANGKLVVVSSAAGELLAFDPEQGKQLWRVQLNGEVAGLPLIADDIVVARVGDNQVLAFNAADGTQRWIYQRTQSALTLRAHAGFGRIGDSVLAGFSGGKLVLLSQGGGFPRWEATVAVSRGSNELERMTDLVGEPLVRSDAICVSAYQARVACVDAARGAVRWSRDIASGVGADADSNNLYVTDTTGAIHALDLKSGATVWKQDKLAWRGVGRPLVVGDYLAVADSLGWVHLLDRKEGGFKGRLDVDSSGIEAPMSLLGKGIVLQARDGTVHQLSITEASK</sequence>
<dbReference type="InterPro" id="IPR015943">
    <property type="entry name" value="WD40/YVTN_repeat-like_dom_sf"/>
</dbReference>
<dbReference type="InterPro" id="IPR018391">
    <property type="entry name" value="PQQ_b-propeller_rpt"/>
</dbReference>
<keyword evidence="3 4" id="KW-0998">Cell outer membrane</keyword>
<evidence type="ECO:0000313" key="6">
    <source>
        <dbReference type="EMBL" id="MEC5386271.1"/>
    </source>
</evidence>
<dbReference type="PANTHER" id="PTHR34512:SF30">
    <property type="entry name" value="OUTER MEMBRANE PROTEIN ASSEMBLY FACTOR BAMB"/>
    <property type="match status" value="1"/>
</dbReference>
<evidence type="ECO:0000313" key="7">
    <source>
        <dbReference type="Proteomes" id="UP001331561"/>
    </source>
</evidence>
<dbReference type="HAMAP" id="MF_00923">
    <property type="entry name" value="OM_assembly_BamB"/>
    <property type="match status" value="1"/>
</dbReference>
<evidence type="ECO:0000256" key="2">
    <source>
        <dbReference type="ARBA" id="ARBA00023136"/>
    </source>
</evidence>
<dbReference type="InterPro" id="IPR002372">
    <property type="entry name" value="PQQ_rpt_dom"/>
</dbReference>
<proteinExistence type="inferred from homology"/>
<dbReference type="InterPro" id="IPR017687">
    <property type="entry name" value="BamB"/>
</dbReference>